<dbReference type="EMBL" id="QDKM01000001">
    <property type="protein sequence ID" value="PVH30329.1"/>
    <property type="molecule type" value="Genomic_DNA"/>
</dbReference>
<evidence type="ECO:0000313" key="6">
    <source>
        <dbReference type="EMBL" id="PVH30329.1"/>
    </source>
</evidence>
<sequence length="433" mass="48033">MAKGIHRLTALAVKNAKPGAMLNDGGGLTLRVTANGGGRWSLRYKMRGQKQREMGLGPFPATSLASARRAAAAARAAIADGLDPIAEAERIAKESRLREQVEANSVSFGHYADHVFLPGKVQEFSSAKQAAQWERTFTEQASALREKPLGDVTREDVLAVLRPIWDTTHDTARRVRGRLEALFSYAIQNGAYQGDNPAAWRQFNHTLSPQRKLTHGHRRALPYDEAAGFIAALRTRQESAVTALMAEFIALAACRMGEARLAVWREMDMDRAVWLIPAARMKMRRGHNMPLTARMIEILEIMRAQHRAMRGRDPSPADLIFPNEKGTGPLSENAAMMLLTRMNYRDRMTVHGLRATFRTWAGECTEYPRELIEEQLAHQLDAVEQAYVRGSTVERRRALMEDWNTYLNGATPAGGQASDGNTVRLHAAAGGKA</sequence>
<comment type="caution">
    <text evidence="6">The sequence shown here is derived from an EMBL/GenBank/DDBJ whole genome shotgun (WGS) entry which is preliminary data.</text>
</comment>
<dbReference type="RefSeq" id="WP_116556741.1">
    <property type="nucleotide sequence ID" value="NZ_QDKM01000001.1"/>
</dbReference>
<dbReference type="InterPro" id="IPR025166">
    <property type="entry name" value="Integrase_DNA_bind_dom"/>
</dbReference>
<evidence type="ECO:0000256" key="3">
    <source>
        <dbReference type="ARBA" id="ARBA00023125"/>
    </source>
</evidence>
<evidence type="ECO:0000256" key="1">
    <source>
        <dbReference type="ARBA" id="ARBA00008857"/>
    </source>
</evidence>
<keyword evidence="7" id="KW-1185">Reference proteome</keyword>
<dbReference type="AlphaFoldDB" id="A0A2T8HY43"/>
<dbReference type="Pfam" id="PF22022">
    <property type="entry name" value="Phage_int_M"/>
    <property type="match status" value="1"/>
</dbReference>
<dbReference type="InterPro" id="IPR011010">
    <property type="entry name" value="DNA_brk_join_enz"/>
</dbReference>
<accession>A0A2T8HY43</accession>
<comment type="similarity">
    <text evidence="1">Belongs to the 'phage' integrase family.</text>
</comment>
<dbReference type="Pfam" id="PF00589">
    <property type="entry name" value="Phage_integrase"/>
    <property type="match status" value="1"/>
</dbReference>
<dbReference type="Pfam" id="PF13356">
    <property type="entry name" value="Arm-DNA-bind_3"/>
    <property type="match status" value="1"/>
</dbReference>
<evidence type="ECO:0000259" key="5">
    <source>
        <dbReference type="PROSITE" id="PS51898"/>
    </source>
</evidence>
<dbReference type="InterPro" id="IPR013762">
    <property type="entry name" value="Integrase-like_cat_sf"/>
</dbReference>
<dbReference type="Gene3D" id="3.30.160.390">
    <property type="entry name" value="Integrase, DNA-binding domain"/>
    <property type="match status" value="1"/>
</dbReference>
<keyword evidence="4" id="KW-0233">DNA recombination</keyword>
<dbReference type="SUPFAM" id="SSF56349">
    <property type="entry name" value="DNA breaking-rejoining enzymes"/>
    <property type="match status" value="1"/>
</dbReference>
<dbReference type="Proteomes" id="UP000245911">
    <property type="component" value="Unassembled WGS sequence"/>
</dbReference>
<name>A0A2T8HY43_9RHOB</name>
<dbReference type="Gene3D" id="1.10.443.10">
    <property type="entry name" value="Intergrase catalytic core"/>
    <property type="match status" value="1"/>
</dbReference>
<dbReference type="InterPro" id="IPR038488">
    <property type="entry name" value="Integrase_DNA-bd_sf"/>
</dbReference>
<dbReference type="InterPro" id="IPR002104">
    <property type="entry name" value="Integrase_catalytic"/>
</dbReference>
<feature type="domain" description="Tyr recombinase" evidence="5">
    <location>
        <begin position="216"/>
        <end position="401"/>
    </location>
</feature>
<dbReference type="CDD" id="cd00801">
    <property type="entry name" value="INT_P4_C"/>
    <property type="match status" value="1"/>
</dbReference>
<keyword evidence="2" id="KW-0229">DNA integration</keyword>
<dbReference type="InterPro" id="IPR053876">
    <property type="entry name" value="Phage_int_M"/>
</dbReference>
<evidence type="ECO:0000256" key="2">
    <source>
        <dbReference type="ARBA" id="ARBA00022908"/>
    </source>
</evidence>
<reference evidence="6 7" key="1">
    <citation type="submission" date="2018-04" db="EMBL/GenBank/DDBJ databases">
        <title>Pararhodobacter oceanense sp. nov., isolated from marine intertidal sediment.</title>
        <authorList>
            <person name="Wang X.-L."/>
            <person name="Du Z.-J."/>
        </authorList>
    </citation>
    <scope>NUCLEOTIDE SEQUENCE [LARGE SCALE GENOMIC DNA]</scope>
    <source>
        <strain evidence="6 7">AM505</strain>
    </source>
</reference>
<dbReference type="GO" id="GO:0015074">
    <property type="term" value="P:DNA integration"/>
    <property type="evidence" value="ECO:0007669"/>
    <property type="project" value="UniProtKB-KW"/>
</dbReference>
<evidence type="ECO:0000256" key="4">
    <source>
        <dbReference type="ARBA" id="ARBA00023172"/>
    </source>
</evidence>
<keyword evidence="3" id="KW-0238">DNA-binding</keyword>
<dbReference type="PROSITE" id="PS51898">
    <property type="entry name" value="TYR_RECOMBINASE"/>
    <property type="match status" value="1"/>
</dbReference>
<dbReference type="PANTHER" id="PTHR30629">
    <property type="entry name" value="PROPHAGE INTEGRASE"/>
    <property type="match status" value="1"/>
</dbReference>
<dbReference type="Gene3D" id="1.10.150.130">
    <property type="match status" value="1"/>
</dbReference>
<dbReference type="GO" id="GO:0006310">
    <property type="term" value="P:DNA recombination"/>
    <property type="evidence" value="ECO:0007669"/>
    <property type="project" value="UniProtKB-KW"/>
</dbReference>
<gene>
    <name evidence="6" type="ORF">DDE20_01885</name>
</gene>
<dbReference type="PANTHER" id="PTHR30629:SF2">
    <property type="entry name" value="PROPHAGE INTEGRASE INTS-RELATED"/>
    <property type="match status" value="1"/>
</dbReference>
<organism evidence="6 7">
    <name type="scientific">Pararhodobacter oceanensis</name>
    <dbReference type="NCBI Taxonomy" id="2172121"/>
    <lineage>
        <taxon>Bacteria</taxon>
        <taxon>Pseudomonadati</taxon>
        <taxon>Pseudomonadota</taxon>
        <taxon>Alphaproteobacteria</taxon>
        <taxon>Rhodobacterales</taxon>
        <taxon>Paracoccaceae</taxon>
        <taxon>Pararhodobacter</taxon>
    </lineage>
</organism>
<dbReference type="OrthoDB" id="9795573at2"/>
<protein>
    <submittedName>
        <fullName evidence="6">Integrase</fullName>
    </submittedName>
</protein>
<dbReference type="InterPro" id="IPR050808">
    <property type="entry name" value="Phage_Integrase"/>
</dbReference>
<proteinExistence type="inferred from homology"/>
<dbReference type="GO" id="GO:0003677">
    <property type="term" value="F:DNA binding"/>
    <property type="evidence" value="ECO:0007669"/>
    <property type="project" value="UniProtKB-KW"/>
</dbReference>
<dbReference type="InterPro" id="IPR010998">
    <property type="entry name" value="Integrase_recombinase_N"/>
</dbReference>
<evidence type="ECO:0000313" key="7">
    <source>
        <dbReference type="Proteomes" id="UP000245911"/>
    </source>
</evidence>